<dbReference type="PATRIC" id="fig|652.5.peg.4020"/>
<evidence type="ECO:0008006" key="6">
    <source>
        <dbReference type="Google" id="ProtNLM"/>
    </source>
</evidence>
<organism evidence="2 4">
    <name type="scientific">Aeromonas schubertii</name>
    <dbReference type="NCBI Taxonomy" id="652"/>
    <lineage>
        <taxon>Bacteria</taxon>
        <taxon>Pseudomonadati</taxon>
        <taxon>Pseudomonadota</taxon>
        <taxon>Gammaproteobacteria</taxon>
        <taxon>Aeromonadales</taxon>
        <taxon>Aeromonadaceae</taxon>
        <taxon>Aeromonas</taxon>
    </lineage>
</organism>
<dbReference type="Proteomes" id="UP000058114">
    <property type="component" value="Chromosome"/>
</dbReference>
<proteinExistence type="predicted"/>
<accession>A0A0S2SJB2</accession>
<dbReference type="GO" id="GO:0009271">
    <property type="term" value="P:phage shock"/>
    <property type="evidence" value="ECO:0007669"/>
    <property type="project" value="InterPro"/>
</dbReference>
<dbReference type="Proteomes" id="UP000774958">
    <property type="component" value="Unassembled WGS sequence"/>
</dbReference>
<name>A0A0S2SJB2_9GAMM</name>
<evidence type="ECO:0000313" key="3">
    <source>
        <dbReference type="EMBL" id="MBZ6066533.1"/>
    </source>
</evidence>
<dbReference type="Pfam" id="PF06667">
    <property type="entry name" value="PspB"/>
    <property type="match status" value="1"/>
</dbReference>
<keyword evidence="1" id="KW-0175">Coiled coil</keyword>
<dbReference type="STRING" id="652.WL1483_2360"/>
<reference evidence="3 5" key="3">
    <citation type="submission" date="2021-09" db="EMBL/GenBank/DDBJ databases">
        <title>Aeromonas schubertii isolated from Asian sea bass.</title>
        <authorList>
            <person name="Pinpimai K."/>
        </authorList>
    </citation>
    <scope>NUCLEOTIDE SEQUENCE [LARGE SCALE GENOMIC DNA]</scope>
    <source>
        <strain evidence="3 5">CHULA2021a</strain>
    </source>
</reference>
<evidence type="ECO:0000313" key="2">
    <source>
        <dbReference type="EMBL" id="ALP41779.1"/>
    </source>
</evidence>
<evidence type="ECO:0000313" key="5">
    <source>
        <dbReference type="Proteomes" id="UP000774958"/>
    </source>
</evidence>
<gene>
    <name evidence="3" type="ORF">LA374_09990</name>
    <name evidence="2" type="ORF">WL1483_2360</name>
</gene>
<dbReference type="EMBL" id="CP013067">
    <property type="protein sequence ID" value="ALP41779.1"/>
    <property type="molecule type" value="Genomic_DNA"/>
</dbReference>
<sequence length="70" mass="8212">MTMWTGIVLIVLISLGFDYLRTRARQQGLNGRQRADVDALREELQKLQERVVNLEAIVIEEEKKRPFRSL</sequence>
<reference evidence="2 4" key="2">
    <citation type="journal article" date="2016" name="Genome Announc.">
        <title>Complete Genome Sequence of the Highly Virulent Aeromonas schubertii Strain WL1483, Isolated from Diseased Snakehead Fish (Channa argus) in China.</title>
        <authorList>
            <person name="Liu L."/>
            <person name="Li N."/>
            <person name="Zhang D."/>
            <person name="Fu X."/>
            <person name="Shi C."/>
            <person name="Lin Q."/>
            <person name="Hao G."/>
        </authorList>
    </citation>
    <scope>NUCLEOTIDE SEQUENCE [LARGE SCALE GENOMIC DNA]</scope>
    <source>
        <strain evidence="2 4">WL1483</strain>
    </source>
</reference>
<keyword evidence="5" id="KW-1185">Reference proteome</keyword>
<reference evidence="4" key="1">
    <citation type="submission" date="2015-10" db="EMBL/GenBank/DDBJ databases">
        <title>Complete Genome Sequence of Aeromonas schubertii strain WL1483.</title>
        <authorList>
            <person name="Liu L."/>
        </authorList>
    </citation>
    <scope>NUCLEOTIDE SEQUENCE [LARGE SCALE GENOMIC DNA]</scope>
    <source>
        <strain evidence="4">WL1483</strain>
    </source>
</reference>
<dbReference type="EMBL" id="JAIRBT010000011">
    <property type="protein sequence ID" value="MBZ6066533.1"/>
    <property type="molecule type" value="Genomic_DNA"/>
</dbReference>
<evidence type="ECO:0000256" key="1">
    <source>
        <dbReference type="SAM" id="Coils"/>
    </source>
</evidence>
<dbReference type="OrthoDB" id="5588803at2"/>
<dbReference type="InterPro" id="IPR009554">
    <property type="entry name" value="Phageshock_PspB"/>
</dbReference>
<evidence type="ECO:0000313" key="4">
    <source>
        <dbReference type="Proteomes" id="UP000058114"/>
    </source>
</evidence>
<dbReference type="RefSeq" id="WP_050667992.1">
    <property type="nucleotide sequence ID" value="NZ_CDDB01000109.1"/>
</dbReference>
<dbReference type="GO" id="GO:0006355">
    <property type="term" value="P:regulation of DNA-templated transcription"/>
    <property type="evidence" value="ECO:0007669"/>
    <property type="project" value="InterPro"/>
</dbReference>
<dbReference type="KEGG" id="asr:WL1483_2360"/>
<dbReference type="AlphaFoldDB" id="A0A0S2SJB2"/>
<protein>
    <recommendedName>
        <fullName evidence="6">Phage shock protein B</fullName>
    </recommendedName>
</protein>
<feature type="coiled-coil region" evidence="1">
    <location>
        <begin position="30"/>
        <end position="64"/>
    </location>
</feature>